<evidence type="ECO:0000313" key="3">
    <source>
        <dbReference type="Proteomes" id="UP000034491"/>
    </source>
</evidence>
<proteinExistence type="predicted"/>
<evidence type="ECO:0000313" key="2">
    <source>
        <dbReference type="EMBL" id="KKJ78111.1"/>
    </source>
</evidence>
<name>A0A0M2R8V0_9PROT</name>
<evidence type="ECO:0000256" key="1">
    <source>
        <dbReference type="SAM" id="MobiDB-lite"/>
    </source>
</evidence>
<dbReference type="Proteomes" id="UP000034491">
    <property type="component" value="Unassembled WGS sequence"/>
</dbReference>
<gene>
    <name evidence="2" type="ORF">WH95_01795</name>
</gene>
<accession>A0A0M2R8V0</accession>
<dbReference type="EMBL" id="LANI01000002">
    <property type="protein sequence ID" value="KKJ78111.1"/>
    <property type="molecule type" value="Genomic_DNA"/>
</dbReference>
<sequence length="167" mass="18719">MIKRLWFMTQVHRASLHPSPTSRPASTQSVLPSAKLELTYPYLCGQRVAAEFDARVAVGLEDNVLLIGEIELYGFDANNQGAYEVCADPSLCNLIRRYIEASVTERDRAYEVLGHHKVADKTQPFRLPDIPARSREPQSPARSPKQDFRSFVNAYASSFVVPPNDTP</sequence>
<protein>
    <submittedName>
        <fullName evidence="2">Uncharacterized protein</fullName>
    </submittedName>
</protein>
<dbReference type="STRING" id="1549748.WH95_01795"/>
<dbReference type="AlphaFoldDB" id="A0A0M2R8V0"/>
<feature type="region of interest" description="Disordered" evidence="1">
    <location>
        <begin position="124"/>
        <end position="147"/>
    </location>
</feature>
<comment type="caution">
    <text evidence="2">The sequence shown here is derived from an EMBL/GenBank/DDBJ whole genome shotgun (WGS) entry which is preliminary data.</text>
</comment>
<organism evidence="2 3">
    <name type="scientific">Kiloniella litopenaei</name>
    <dbReference type="NCBI Taxonomy" id="1549748"/>
    <lineage>
        <taxon>Bacteria</taxon>
        <taxon>Pseudomonadati</taxon>
        <taxon>Pseudomonadota</taxon>
        <taxon>Alphaproteobacteria</taxon>
        <taxon>Rhodospirillales</taxon>
        <taxon>Kiloniellaceae</taxon>
        <taxon>Kiloniella</taxon>
    </lineage>
</organism>
<keyword evidence="3" id="KW-1185">Reference proteome</keyword>
<reference evidence="2 3" key="1">
    <citation type="submission" date="2015-03" db="EMBL/GenBank/DDBJ databases">
        <title>Genome sequence of Kiloniella sp. P1-1, isolated from the gut microflora of Pacific white shrimp, Penaeus vannamei.</title>
        <authorList>
            <person name="Shao Z."/>
            <person name="Wang L."/>
            <person name="Li X."/>
        </authorList>
    </citation>
    <scope>NUCLEOTIDE SEQUENCE [LARGE SCALE GENOMIC DNA]</scope>
    <source>
        <strain evidence="2 3">P1-1</strain>
    </source>
</reference>